<evidence type="ECO:0000256" key="5">
    <source>
        <dbReference type="ARBA" id="ARBA00022777"/>
    </source>
</evidence>
<dbReference type="InterPro" id="IPR005467">
    <property type="entry name" value="His_kinase_dom"/>
</dbReference>
<evidence type="ECO:0000256" key="1">
    <source>
        <dbReference type="ARBA" id="ARBA00000085"/>
    </source>
</evidence>
<dbReference type="InterPro" id="IPR003594">
    <property type="entry name" value="HATPase_dom"/>
</dbReference>
<evidence type="ECO:0000256" key="2">
    <source>
        <dbReference type="ARBA" id="ARBA00012438"/>
    </source>
</evidence>
<keyword evidence="3" id="KW-0597">Phosphoprotein</keyword>
<dbReference type="SMART" id="SM00387">
    <property type="entry name" value="HATPase_c"/>
    <property type="match status" value="1"/>
</dbReference>
<comment type="catalytic activity">
    <reaction evidence="1">
        <text>ATP + protein L-histidine = ADP + protein N-phospho-L-histidine.</text>
        <dbReference type="EC" id="2.7.13.3"/>
    </reaction>
</comment>
<dbReference type="EMBL" id="FOOH01000043">
    <property type="protein sequence ID" value="SFG23209.1"/>
    <property type="molecule type" value="Genomic_DNA"/>
</dbReference>
<evidence type="ECO:0000259" key="6">
    <source>
        <dbReference type="PROSITE" id="PS50109"/>
    </source>
</evidence>
<evidence type="ECO:0000256" key="3">
    <source>
        <dbReference type="ARBA" id="ARBA00022553"/>
    </source>
</evidence>
<gene>
    <name evidence="7" type="ORF">SAMN04488033_1431</name>
</gene>
<dbReference type="EC" id="2.7.13.3" evidence="2"/>
<dbReference type="PANTHER" id="PTHR43304">
    <property type="entry name" value="PHYTOCHROME-LIKE PROTEIN CPH1"/>
    <property type="match status" value="1"/>
</dbReference>
<sequence>NIVGSLQSLIEETETSFEIDFSEIEFLKVNKFYLNSIFLNLITNSIKYAKPGIPPIISISSKKNETGSQIHFVDNGTGFDMGKSENRLFELHQKFTDHKDSKGIGLYLVKSYMNSLGGDIDVKSKTGVGTSFILSFKD</sequence>
<keyword evidence="8" id="KW-1185">Reference proteome</keyword>
<protein>
    <recommendedName>
        <fullName evidence="2">histidine kinase</fullName>
        <ecNumber evidence="2">2.7.13.3</ecNumber>
    </recommendedName>
</protein>
<organism evidence="7 8">
    <name type="scientific">Salegentibacter agarivorans</name>
    <dbReference type="NCBI Taxonomy" id="345907"/>
    <lineage>
        <taxon>Bacteria</taxon>
        <taxon>Pseudomonadati</taxon>
        <taxon>Bacteroidota</taxon>
        <taxon>Flavobacteriia</taxon>
        <taxon>Flavobacteriales</taxon>
        <taxon>Flavobacteriaceae</taxon>
        <taxon>Salegentibacter</taxon>
    </lineage>
</organism>
<evidence type="ECO:0000313" key="7">
    <source>
        <dbReference type="EMBL" id="SFG23209.1"/>
    </source>
</evidence>
<evidence type="ECO:0000313" key="8">
    <source>
        <dbReference type="Proteomes" id="UP000199116"/>
    </source>
</evidence>
<dbReference type="Pfam" id="PF02518">
    <property type="entry name" value="HATPase_c"/>
    <property type="match status" value="1"/>
</dbReference>
<evidence type="ECO:0000256" key="4">
    <source>
        <dbReference type="ARBA" id="ARBA00022679"/>
    </source>
</evidence>
<dbReference type="InterPro" id="IPR004358">
    <property type="entry name" value="Sig_transdc_His_kin-like_C"/>
</dbReference>
<dbReference type="PRINTS" id="PR00344">
    <property type="entry name" value="BCTRLSENSOR"/>
</dbReference>
<proteinExistence type="predicted"/>
<dbReference type="SUPFAM" id="SSF55874">
    <property type="entry name" value="ATPase domain of HSP90 chaperone/DNA topoisomerase II/histidine kinase"/>
    <property type="match status" value="1"/>
</dbReference>
<dbReference type="PROSITE" id="PS50109">
    <property type="entry name" value="HIS_KIN"/>
    <property type="match status" value="1"/>
</dbReference>
<dbReference type="InterPro" id="IPR036890">
    <property type="entry name" value="HATPase_C_sf"/>
</dbReference>
<name>A0A1I2Q780_9FLAO</name>
<dbReference type="GO" id="GO:0004673">
    <property type="term" value="F:protein histidine kinase activity"/>
    <property type="evidence" value="ECO:0007669"/>
    <property type="project" value="UniProtKB-EC"/>
</dbReference>
<dbReference type="InterPro" id="IPR052162">
    <property type="entry name" value="Sensor_kinase/Photoreceptor"/>
</dbReference>
<keyword evidence="5 7" id="KW-0418">Kinase</keyword>
<dbReference type="PANTHER" id="PTHR43304:SF1">
    <property type="entry name" value="PAC DOMAIN-CONTAINING PROTEIN"/>
    <property type="match status" value="1"/>
</dbReference>
<dbReference type="Gene3D" id="3.30.565.10">
    <property type="entry name" value="Histidine kinase-like ATPase, C-terminal domain"/>
    <property type="match status" value="1"/>
</dbReference>
<dbReference type="Proteomes" id="UP000199116">
    <property type="component" value="Unassembled WGS sequence"/>
</dbReference>
<reference evidence="8" key="1">
    <citation type="submission" date="2016-10" db="EMBL/GenBank/DDBJ databases">
        <authorList>
            <person name="Varghese N."/>
            <person name="Submissions S."/>
        </authorList>
    </citation>
    <scope>NUCLEOTIDE SEQUENCE [LARGE SCALE GENOMIC DNA]</scope>
    <source>
        <strain evidence="8">DSM 23515</strain>
    </source>
</reference>
<dbReference type="RefSeq" id="WP_143083693.1">
    <property type="nucleotide sequence ID" value="NZ_FOOH01000043.1"/>
</dbReference>
<feature type="non-terminal residue" evidence="7">
    <location>
        <position position="1"/>
    </location>
</feature>
<accession>A0A1I2Q780</accession>
<feature type="domain" description="Histidine kinase" evidence="6">
    <location>
        <begin position="1"/>
        <end position="138"/>
    </location>
</feature>
<dbReference type="AlphaFoldDB" id="A0A1I2Q780"/>
<keyword evidence="4" id="KW-0808">Transferase</keyword>